<evidence type="ECO:0000256" key="4">
    <source>
        <dbReference type="ARBA" id="ARBA00023004"/>
    </source>
</evidence>
<dbReference type="PROSITE" id="PS51085">
    <property type="entry name" value="2FE2S_FER_2"/>
    <property type="match status" value="1"/>
</dbReference>
<dbReference type="InterPro" id="IPR001041">
    <property type="entry name" value="2Fe-2S_ferredoxin-type"/>
</dbReference>
<keyword evidence="3" id="KW-0479">Metal-binding</keyword>
<evidence type="ECO:0000256" key="2">
    <source>
        <dbReference type="ARBA" id="ARBA00022714"/>
    </source>
</evidence>
<evidence type="ECO:0000259" key="7">
    <source>
        <dbReference type="PROSITE" id="PS51085"/>
    </source>
</evidence>
<protein>
    <submittedName>
        <fullName evidence="8">Ferredoxin</fullName>
    </submittedName>
</protein>
<dbReference type="Pfam" id="PF00111">
    <property type="entry name" value="Fer2"/>
    <property type="match status" value="1"/>
</dbReference>
<proteinExistence type="inferred from homology"/>
<dbReference type="SUPFAM" id="SSF54292">
    <property type="entry name" value="2Fe-2S ferredoxin-like"/>
    <property type="match status" value="1"/>
</dbReference>
<dbReference type="Proteomes" id="UP000283587">
    <property type="component" value="Unassembled WGS sequence"/>
</dbReference>
<dbReference type="Gene3D" id="3.10.20.30">
    <property type="match status" value="1"/>
</dbReference>
<dbReference type="AlphaFoldDB" id="A0A419AAT4"/>
<keyword evidence="4" id="KW-0408">Iron</keyword>
<comment type="similarity">
    <text evidence="1">Belongs to the adrenodoxin/putidaredoxin family.</text>
</comment>
<dbReference type="GO" id="GO:0140647">
    <property type="term" value="P:P450-containing electron transport chain"/>
    <property type="evidence" value="ECO:0007669"/>
    <property type="project" value="InterPro"/>
</dbReference>
<dbReference type="InterPro" id="IPR001055">
    <property type="entry name" value="Adrenodoxin-like"/>
</dbReference>
<dbReference type="RefSeq" id="WP_119896806.1">
    <property type="nucleotide sequence ID" value="NZ_QNRC01000022.1"/>
</dbReference>
<evidence type="ECO:0000256" key="3">
    <source>
        <dbReference type="ARBA" id="ARBA00022723"/>
    </source>
</evidence>
<keyword evidence="2" id="KW-0001">2Fe-2S</keyword>
<organism evidence="8 9">
    <name type="scientific">Paracoccus siganidrum</name>
    <dbReference type="NCBI Taxonomy" id="1276757"/>
    <lineage>
        <taxon>Bacteria</taxon>
        <taxon>Pseudomonadati</taxon>
        <taxon>Pseudomonadota</taxon>
        <taxon>Alphaproteobacteria</taxon>
        <taxon>Rhodobacterales</taxon>
        <taxon>Paracoccaceae</taxon>
        <taxon>Paracoccus</taxon>
    </lineage>
</organism>
<feature type="domain" description="2Fe-2S ferredoxin-type" evidence="7">
    <location>
        <begin position="2"/>
        <end position="105"/>
    </location>
</feature>
<keyword evidence="9" id="KW-1185">Reference proteome</keyword>
<evidence type="ECO:0000313" key="9">
    <source>
        <dbReference type="Proteomes" id="UP000283587"/>
    </source>
</evidence>
<gene>
    <name evidence="8" type="ORF">D3P05_03530</name>
</gene>
<reference evidence="9" key="1">
    <citation type="submission" date="2018-09" db="EMBL/GenBank/DDBJ databases">
        <title>Paracoccus onubensis nov. sp. a moderate halophilic bacterium isolated from Gruta de las Maravillas (Aracena, Spain).</title>
        <authorList>
            <person name="Jurado V."/>
            <person name="Gutierrez-Patricio S."/>
            <person name="Gonzalez-Pimentel J.L."/>
            <person name="Miller A.Z."/>
            <person name="Laiz L."/>
            <person name="Saiz-Jimenez C."/>
        </authorList>
    </citation>
    <scope>NUCLEOTIDE SEQUENCE [LARGE SCALE GENOMIC DNA]</scope>
    <source>
        <strain evidence="9">DSM 26381</strain>
    </source>
</reference>
<evidence type="ECO:0000256" key="6">
    <source>
        <dbReference type="ARBA" id="ARBA00034078"/>
    </source>
</evidence>
<dbReference type="CDD" id="cd00207">
    <property type="entry name" value="fer2"/>
    <property type="match status" value="1"/>
</dbReference>
<dbReference type="PANTHER" id="PTHR23426">
    <property type="entry name" value="FERREDOXIN/ADRENODOXIN"/>
    <property type="match status" value="1"/>
</dbReference>
<comment type="cofactor">
    <cofactor evidence="6">
        <name>[2Fe-2S] cluster</name>
        <dbReference type="ChEBI" id="CHEBI:190135"/>
    </cofactor>
</comment>
<keyword evidence="5" id="KW-0411">Iron-sulfur</keyword>
<comment type="caution">
    <text evidence="8">The sequence shown here is derived from an EMBL/GenBank/DDBJ whole genome shotgun (WGS) entry which is preliminary data.</text>
</comment>
<dbReference type="GO" id="GO:0009055">
    <property type="term" value="F:electron transfer activity"/>
    <property type="evidence" value="ECO:0007669"/>
    <property type="project" value="TreeGrafter"/>
</dbReference>
<sequence>MPRITATDRDGSVKEFDAAPGISLMEALRDVAGLDVAAICGGSCSCATCHIYVASDWLGRLPEQQPDERELLEFMETYHETSRLSCQIPVTDDLAGLQVTLAPEE</sequence>
<dbReference type="GO" id="GO:0046872">
    <property type="term" value="F:metal ion binding"/>
    <property type="evidence" value="ECO:0007669"/>
    <property type="project" value="UniProtKB-KW"/>
</dbReference>
<name>A0A419AAT4_9RHOB</name>
<evidence type="ECO:0000256" key="5">
    <source>
        <dbReference type="ARBA" id="ARBA00023014"/>
    </source>
</evidence>
<dbReference type="PRINTS" id="PR00355">
    <property type="entry name" value="ADRENODOXIN"/>
</dbReference>
<dbReference type="InterPro" id="IPR036010">
    <property type="entry name" value="2Fe-2S_ferredoxin-like_sf"/>
</dbReference>
<evidence type="ECO:0000256" key="1">
    <source>
        <dbReference type="ARBA" id="ARBA00010914"/>
    </source>
</evidence>
<evidence type="ECO:0000313" key="8">
    <source>
        <dbReference type="EMBL" id="RJL20233.1"/>
    </source>
</evidence>
<dbReference type="InterPro" id="IPR012675">
    <property type="entry name" value="Beta-grasp_dom_sf"/>
</dbReference>
<dbReference type="PANTHER" id="PTHR23426:SF65">
    <property type="entry name" value="FERREDOXIN-2, MITOCHONDRIAL"/>
    <property type="match status" value="1"/>
</dbReference>
<dbReference type="GO" id="GO:0051537">
    <property type="term" value="F:2 iron, 2 sulfur cluster binding"/>
    <property type="evidence" value="ECO:0007669"/>
    <property type="project" value="UniProtKB-KW"/>
</dbReference>
<dbReference type="PROSITE" id="PS00814">
    <property type="entry name" value="ADX"/>
    <property type="match status" value="1"/>
</dbReference>
<dbReference type="InterPro" id="IPR018298">
    <property type="entry name" value="Adrenodoxin_Fe-S_BS"/>
</dbReference>
<accession>A0A419AAT4</accession>
<dbReference type="OrthoDB" id="9799640at2"/>
<dbReference type="EMBL" id="QZEW01000011">
    <property type="protein sequence ID" value="RJL20233.1"/>
    <property type="molecule type" value="Genomic_DNA"/>
</dbReference>